<dbReference type="Proteomes" id="UP000275846">
    <property type="component" value="Unassembled WGS sequence"/>
</dbReference>
<gene>
    <name evidence="1" type="ORF">SSLN_LOCUS13443</name>
</gene>
<dbReference type="EMBL" id="UYSU01038087">
    <property type="protein sequence ID" value="VDL99828.1"/>
    <property type="molecule type" value="Genomic_DNA"/>
</dbReference>
<name>A0A183TAE5_SCHSO</name>
<dbReference type="Gene3D" id="3.60.10.10">
    <property type="entry name" value="Endonuclease/exonuclease/phosphatase"/>
    <property type="match status" value="1"/>
</dbReference>
<accession>A0A183TAE5</accession>
<organism evidence="3">
    <name type="scientific">Schistocephalus solidus</name>
    <name type="common">Tapeworm</name>
    <dbReference type="NCBI Taxonomy" id="70667"/>
    <lineage>
        <taxon>Eukaryota</taxon>
        <taxon>Metazoa</taxon>
        <taxon>Spiralia</taxon>
        <taxon>Lophotrochozoa</taxon>
        <taxon>Platyhelminthes</taxon>
        <taxon>Cestoda</taxon>
        <taxon>Eucestoda</taxon>
        <taxon>Diphyllobothriidea</taxon>
        <taxon>Diphyllobothriidae</taxon>
        <taxon>Schistocephalus</taxon>
    </lineage>
</organism>
<evidence type="ECO:0000313" key="3">
    <source>
        <dbReference type="WBParaSite" id="SSLN_0001394701-mRNA-1"/>
    </source>
</evidence>
<evidence type="ECO:0000313" key="2">
    <source>
        <dbReference type="Proteomes" id="UP000275846"/>
    </source>
</evidence>
<dbReference type="STRING" id="70667.A0A183TAE5"/>
<dbReference type="WBParaSite" id="SSLN_0001394701-mRNA-1">
    <property type="protein sequence ID" value="SSLN_0001394701-mRNA-1"/>
    <property type="gene ID" value="SSLN_0001394701"/>
</dbReference>
<dbReference type="InterPro" id="IPR036691">
    <property type="entry name" value="Endo/exonu/phosph_ase_sf"/>
</dbReference>
<protein>
    <submittedName>
        <fullName evidence="3">Endo/exonuclease/phosphatase domain-containing protein</fullName>
    </submittedName>
</protein>
<keyword evidence="2" id="KW-1185">Reference proteome</keyword>
<reference evidence="3" key="1">
    <citation type="submission" date="2016-06" db="UniProtKB">
        <authorList>
            <consortium name="WormBaseParasite"/>
        </authorList>
    </citation>
    <scope>IDENTIFICATION</scope>
</reference>
<dbReference type="AlphaFoldDB" id="A0A183TAE5"/>
<evidence type="ECO:0000313" key="1">
    <source>
        <dbReference type="EMBL" id="VDL99828.1"/>
    </source>
</evidence>
<sequence length="190" mass="22363">MKSQRYFTVTVLGDFNDRVGTDHVVWQVVAGPHSLGRCKDNGHHLMRTCAEHCLLLTNTFFRLLTQKKATWMHPRSRRWQMVDYVLLRRRYRQDVLVTKAMPDANGLTDHHFVISQIRFQIKPLRRPEGKRPPVLGRAGCQLQDLFDDNDTKINNILAEKNRLYKAYEYLRTHATKAAFFRSRSLVQQQL</sequence>
<dbReference type="OrthoDB" id="6058085at2759"/>
<proteinExistence type="predicted"/>
<dbReference type="SUPFAM" id="SSF56219">
    <property type="entry name" value="DNase I-like"/>
    <property type="match status" value="1"/>
</dbReference>
<reference evidence="1 2" key="2">
    <citation type="submission" date="2018-11" db="EMBL/GenBank/DDBJ databases">
        <authorList>
            <consortium name="Pathogen Informatics"/>
        </authorList>
    </citation>
    <scope>NUCLEOTIDE SEQUENCE [LARGE SCALE GENOMIC DNA]</scope>
    <source>
        <strain evidence="1 2">NST_G2</strain>
    </source>
</reference>